<proteinExistence type="predicted"/>
<evidence type="ECO:0000256" key="1">
    <source>
        <dbReference type="SAM" id="MobiDB-lite"/>
    </source>
</evidence>
<protein>
    <recommendedName>
        <fullName evidence="5">Carboxypeptidase regulatory-like domain-containing protein</fullName>
    </recommendedName>
</protein>
<gene>
    <name evidence="3" type="ORF">GCM10010844_14470</name>
</gene>
<dbReference type="SUPFAM" id="SSF49464">
    <property type="entry name" value="Carboxypeptidase regulatory domain-like"/>
    <property type="match status" value="1"/>
</dbReference>
<evidence type="ECO:0008006" key="5">
    <source>
        <dbReference type="Google" id="ProtNLM"/>
    </source>
</evidence>
<dbReference type="EMBL" id="BMPE01000002">
    <property type="protein sequence ID" value="GGK97199.1"/>
    <property type="molecule type" value="Genomic_DNA"/>
</dbReference>
<feature type="signal peptide" evidence="2">
    <location>
        <begin position="1"/>
        <end position="18"/>
    </location>
</feature>
<evidence type="ECO:0000313" key="4">
    <source>
        <dbReference type="Proteomes" id="UP000604341"/>
    </source>
</evidence>
<dbReference type="Proteomes" id="UP000604341">
    <property type="component" value="Unassembled WGS sequence"/>
</dbReference>
<comment type="caution">
    <text evidence="3">The sequence shown here is derived from an EMBL/GenBank/DDBJ whole genome shotgun (WGS) entry which is preliminary data.</text>
</comment>
<dbReference type="InterPro" id="IPR008969">
    <property type="entry name" value="CarboxyPept-like_regulatory"/>
</dbReference>
<name>A0ABQ2FKB3_9DEIO</name>
<keyword evidence="2" id="KW-0732">Signal</keyword>
<evidence type="ECO:0000256" key="2">
    <source>
        <dbReference type="SAM" id="SignalP"/>
    </source>
</evidence>
<dbReference type="RefSeq" id="WP_189068320.1">
    <property type="nucleotide sequence ID" value="NZ_BMPE01000002.1"/>
</dbReference>
<dbReference type="Pfam" id="PF13620">
    <property type="entry name" value="CarboxypepD_reg"/>
    <property type="match status" value="1"/>
</dbReference>
<sequence>MRRTLITLTLLLCSSALAAGPKSVLVDAAFIDGAQIVNGSPELTEFAGALRTVASKAGGSCTKSEFVVWDSVPGLEGSFRQVLGGLGYAYSELSASDDQSGRFVAFKLTKGTAALSGIWADSDGTTLLGWCTLKLSAPAAAPAALTPTTPAKPAAPSAQAAPTRTPAPATPAPTVKPPAPKRGFVTGLVLDTQGRPLAGAEVYIVGTTFTQGQRTSFTAISGKDGTYAIRVPDGRYHASASVKKTLGGTTFTLPLHPESGSLNTEIDSSDGGNLNFRWRLAGSKPGGGKDWDDYYGASVDLSYCGLPAKAYCNERYAEVIRTAAPGGSTVTLTFTPQGALVDGTAGRPVVMTFSTAPLSPPGGYPYTDPNGGGRTTLGQGWPYHSQDFNDLPLGVYTVSAVATTPDGRKLPLKLGLTDNDVEHASVTLRWSSYDVSGALKQLRVYVRD</sequence>
<evidence type="ECO:0000313" key="3">
    <source>
        <dbReference type="EMBL" id="GGK97199.1"/>
    </source>
</evidence>
<organism evidence="3 4">
    <name type="scientific">Deinococcus radiotolerans</name>
    <dbReference type="NCBI Taxonomy" id="1309407"/>
    <lineage>
        <taxon>Bacteria</taxon>
        <taxon>Thermotogati</taxon>
        <taxon>Deinococcota</taxon>
        <taxon>Deinococci</taxon>
        <taxon>Deinococcales</taxon>
        <taxon>Deinococcaceae</taxon>
        <taxon>Deinococcus</taxon>
    </lineage>
</organism>
<reference evidence="4" key="1">
    <citation type="journal article" date="2019" name="Int. J. Syst. Evol. Microbiol.">
        <title>The Global Catalogue of Microorganisms (GCM) 10K type strain sequencing project: providing services to taxonomists for standard genome sequencing and annotation.</title>
        <authorList>
            <consortium name="The Broad Institute Genomics Platform"/>
            <consortium name="The Broad Institute Genome Sequencing Center for Infectious Disease"/>
            <person name="Wu L."/>
            <person name="Ma J."/>
        </authorList>
    </citation>
    <scope>NUCLEOTIDE SEQUENCE [LARGE SCALE GENOMIC DNA]</scope>
    <source>
        <strain evidence="4">JCM 19173</strain>
    </source>
</reference>
<keyword evidence="4" id="KW-1185">Reference proteome</keyword>
<feature type="compositionally biased region" description="Pro residues" evidence="1">
    <location>
        <begin position="168"/>
        <end position="180"/>
    </location>
</feature>
<accession>A0ABQ2FKB3</accession>
<feature type="compositionally biased region" description="Low complexity" evidence="1">
    <location>
        <begin position="144"/>
        <end position="167"/>
    </location>
</feature>
<feature type="chain" id="PRO_5046614348" description="Carboxypeptidase regulatory-like domain-containing protein" evidence="2">
    <location>
        <begin position="19"/>
        <end position="448"/>
    </location>
</feature>
<feature type="region of interest" description="Disordered" evidence="1">
    <location>
        <begin position="144"/>
        <end position="180"/>
    </location>
</feature>
<dbReference type="Gene3D" id="2.60.40.1120">
    <property type="entry name" value="Carboxypeptidase-like, regulatory domain"/>
    <property type="match status" value="1"/>
</dbReference>